<dbReference type="Proteomes" id="UP000325579">
    <property type="component" value="Unassembled WGS sequence"/>
</dbReference>
<dbReference type="EMBL" id="ML736740">
    <property type="protein sequence ID" value="KAE8409218.1"/>
    <property type="molecule type" value="Genomic_DNA"/>
</dbReference>
<proteinExistence type="predicted"/>
<name>A0A5N7DUL9_9EURO</name>
<evidence type="ECO:0000313" key="2">
    <source>
        <dbReference type="Proteomes" id="UP000325579"/>
    </source>
</evidence>
<accession>A0A5N7DUL9</accession>
<protein>
    <submittedName>
        <fullName evidence="1">Uncharacterized protein</fullName>
    </submittedName>
</protein>
<dbReference type="AlphaFoldDB" id="A0A5N7DUL9"/>
<organism evidence="1 2">
    <name type="scientific">Aspergillus pseudonomiae</name>
    <dbReference type="NCBI Taxonomy" id="1506151"/>
    <lineage>
        <taxon>Eukaryota</taxon>
        <taxon>Fungi</taxon>
        <taxon>Dikarya</taxon>
        <taxon>Ascomycota</taxon>
        <taxon>Pezizomycotina</taxon>
        <taxon>Eurotiomycetes</taxon>
        <taxon>Eurotiomycetidae</taxon>
        <taxon>Eurotiales</taxon>
        <taxon>Aspergillaceae</taxon>
        <taxon>Aspergillus</taxon>
        <taxon>Aspergillus subgen. Circumdati</taxon>
    </lineage>
</organism>
<dbReference type="OrthoDB" id="3552888at2759"/>
<dbReference type="GeneID" id="43674199"/>
<gene>
    <name evidence="1" type="ORF">BDV37DRAFT_293818</name>
</gene>
<dbReference type="RefSeq" id="XP_031946537.1">
    <property type="nucleotide sequence ID" value="XM_032089508.1"/>
</dbReference>
<reference evidence="1 2" key="1">
    <citation type="submission" date="2019-04" db="EMBL/GenBank/DDBJ databases">
        <authorList>
            <consortium name="DOE Joint Genome Institute"/>
            <person name="Mondo S."/>
            <person name="Kjaerbolling I."/>
            <person name="Vesth T."/>
            <person name="Frisvad J.C."/>
            <person name="Nybo J.L."/>
            <person name="Theobald S."/>
            <person name="Kildgaard S."/>
            <person name="Isbrandt T."/>
            <person name="Kuo A."/>
            <person name="Sato A."/>
            <person name="Lyhne E.K."/>
            <person name="Kogle M.E."/>
            <person name="Wiebenga A."/>
            <person name="Kun R.S."/>
            <person name="Lubbers R.J."/>
            <person name="Makela M.R."/>
            <person name="Barry K."/>
            <person name="Chovatia M."/>
            <person name="Clum A."/>
            <person name="Daum C."/>
            <person name="Haridas S."/>
            <person name="He G."/>
            <person name="LaButti K."/>
            <person name="Lipzen A."/>
            <person name="Riley R."/>
            <person name="Salamov A."/>
            <person name="Simmons B.A."/>
            <person name="Magnuson J.K."/>
            <person name="Henrissat B."/>
            <person name="Mortensen U.H."/>
            <person name="Larsen T.O."/>
            <person name="Devries R.P."/>
            <person name="Grigoriev I.V."/>
            <person name="Machida M."/>
            <person name="Baker S.E."/>
            <person name="Andersen M.R."/>
            <person name="Cantor M.N."/>
            <person name="Hua S.X."/>
        </authorList>
    </citation>
    <scope>NUCLEOTIDE SEQUENCE [LARGE SCALE GENOMIC DNA]</scope>
    <source>
        <strain evidence="1 2">CBS 119388</strain>
    </source>
</reference>
<dbReference type="PANTHER" id="PTHR35605:SF1">
    <property type="entry name" value="ECP2 EFFECTOR PROTEIN DOMAIN-CONTAINING PROTEIN-RELATED"/>
    <property type="match status" value="1"/>
</dbReference>
<evidence type="ECO:0000313" key="1">
    <source>
        <dbReference type="EMBL" id="KAE8409218.1"/>
    </source>
</evidence>
<keyword evidence="2" id="KW-1185">Reference proteome</keyword>
<accession>A0A5N6IDB3</accession>
<dbReference type="PANTHER" id="PTHR35605">
    <property type="entry name" value="ECP2 EFFECTOR PROTEIN DOMAIN-CONTAINING PROTEIN-RELATED"/>
    <property type="match status" value="1"/>
</dbReference>
<sequence>MQWTTILIALGALSTQLTEFLSQVYGAATGSPFEKLPITAPTWEVEVTPGGDRVTLSGTAQEVHAQLLQLNPNYDSDFPAKHSEEESSSVMKRDFKYEKYYCWGEDGWHYSRKRGDSGDLQNGIDYLNSIGGTPGQSAGTCGRVSCSYNMAIYWCNANSEKHYLKSFGTIADGAQFLLDKCGGDHKPHGEVVAPNHWSVRVVSDAC</sequence>